<name>A0A518CL84_9PLAN</name>
<gene>
    <name evidence="2" type="ORF">Pla110_17120</name>
</gene>
<feature type="compositionally biased region" description="Acidic residues" evidence="1">
    <location>
        <begin position="134"/>
        <end position="164"/>
    </location>
</feature>
<dbReference type="EMBL" id="CP036281">
    <property type="protein sequence ID" value="QDU79990.1"/>
    <property type="molecule type" value="Genomic_DNA"/>
</dbReference>
<dbReference type="AlphaFoldDB" id="A0A518CL84"/>
<reference evidence="2 3" key="1">
    <citation type="submission" date="2019-02" db="EMBL/GenBank/DDBJ databases">
        <title>Deep-cultivation of Planctomycetes and their phenomic and genomic characterization uncovers novel biology.</title>
        <authorList>
            <person name="Wiegand S."/>
            <person name="Jogler M."/>
            <person name="Boedeker C."/>
            <person name="Pinto D."/>
            <person name="Vollmers J."/>
            <person name="Rivas-Marin E."/>
            <person name="Kohn T."/>
            <person name="Peeters S.H."/>
            <person name="Heuer A."/>
            <person name="Rast P."/>
            <person name="Oberbeckmann S."/>
            <person name="Bunk B."/>
            <person name="Jeske O."/>
            <person name="Meyerdierks A."/>
            <person name="Storesund J.E."/>
            <person name="Kallscheuer N."/>
            <person name="Luecker S."/>
            <person name="Lage O.M."/>
            <person name="Pohl T."/>
            <person name="Merkel B.J."/>
            <person name="Hornburger P."/>
            <person name="Mueller R.-W."/>
            <person name="Bruemmer F."/>
            <person name="Labrenz M."/>
            <person name="Spormann A.M."/>
            <person name="Op den Camp H."/>
            <person name="Overmann J."/>
            <person name="Amann R."/>
            <person name="Jetten M.S.M."/>
            <person name="Mascher T."/>
            <person name="Medema M.H."/>
            <person name="Devos D.P."/>
            <person name="Kaster A.-K."/>
            <person name="Ovreas L."/>
            <person name="Rohde M."/>
            <person name="Galperin M.Y."/>
            <person name="Jogler C."/>
        </authorList>
    </citation>
    <scope>NUCLEOTIDE SEQUENCE [LARGE SCALE GENOMIC DNA]</scope>
    <source>
        <strain evidence="2 3">Pla110</strain>
    </source>
</reference>
<evidence type="ECO:0000313" key="2">
    <source>
        <dbReference type="EMBL" id="QDU79990.1"/>
    </source>
</evidence>
<keyword evidence="3" id="KW-1185">Reference proteome</keyword>
<evidence type="ECO:0000256" key="1">
    <source>
        <dbReference type="SAM" id="MobiDB-lite"/>
    </source>
</evidence>
<proteinExistence type="predicted"/>
<accession>A0A518CL84</accession>
<sequence>MDVMSNASTQTTSWCLIHQQPETQASPFGKVCPNCKRKLYTGQLGTPSTRYWDSQPGAYRLSGEPCFIYNIIWDNFQIRSLQFAEPERPSVPAPLLLSEFIQLTESQLDEGDVQNITDILKQRGLIQDIVPGEANEEASFDPPELDDDFGLDLPDFDSSDWEKE</sequence>
<dbReference type="KEGG" id="plon:Pla110_17120"/>
<protein>
    <submittedName>
        <fullName evidence="2">Uncharacterized protein</fullName>
    </submittedName>
</protein>
<evidence type="ECO:0000313" key="3">
    <source>
        <dbReference type="Proteomes" id="UP000317178"/>
    </source>
</evidence>
<feature type="region of interest" description="Disordered" evidence="1">
    <location>
        <begin position="132"/>
        <end position="164"/>
    </location>
</feature>
<organism evidence="2 3">
    <name type="scientific">Polystyrenella longa</name>
    <dbReference type="NCBI Taxonomy" id="2528007"/>
    <lineage>
        <taxon>Bacteria</taxon>
        <taxon>Pseudomonadati</taxon>
        <taxon>Planctomycetota</taxon>
        <taxon>Planctomycetia</taxon>
        <taxon>Planctomycetales</taxon>
        <taxon>Planctomycetaceae</taxon>
        <taxon>Polystyrenella</taxon>
    </lineage>
</organism>
<dbReference type="Proteomes" id="UP000317178">
    <property type="component" value="Chromosome"/>
</dbReference>